<organism evidence="2 3">
    <name type="scientific">Virgibacillus siamensis</name>
    <dbReference type="NCBI Taxonomy" id="480071"/>
    <lineage>
        <taxon>Bacteria</taxon>
        <taxon>Bacillati</taxon>
        <taxon>Bacillota</taxon>
        <taxon>Bacilli</taxon>
        <taxon>Bacillales</taxon>
        <taxon>Bacillaceae</taxon>
        <taxon>Virgibacillus</taxon>
    </lineage>
</organism>
<proteinExistence type="predicted"/>
<name>A0ABN1FGK4_9BACI</name>
<dbReference type="Proteomes" id="UP001500866">
    <property type="component" value="Unassembled WGS sequence"/>
</dbReference>
<feature type="transmembrane region" description="Helical" evidence="1">
    <location>
        <begin position="64"/>
        <end position="85"/>
    </location>
</feature>
<dbReference type="RefSeq" id="WP_343809619.1">
    <property type="nucleotide sequence ID" value="NZ_BAAADS010000001.1"/>
</dbReference>
<evidence type="ECO:0000313" key="3">
    <source>
        <dbReference type="Proteomes" id="UP001500866"/>
    </source>
</evidence>
<feature type="transmembrane region" description="Helical" evidence="1">
    <location>
        <begin position="35"/>
        <end position="58"/>
    </location>
</feature>
<evidence type="ECO:0000313" key="2">
    <source>
        <dbReference type="EMBL" id="GAA0590344.1"/>
    </source>
</evidence>
<feature type="transmembrane region" description="Helical" evidence="1">
    <location>
        <begin position="6"/>
        <end position="23"/>
    </location>
</feature>
<evidence type="ECO:0000256" key="1">
    <source>
        <dbReference type="SAM" id="Phobius"/>
    </source>
</evidence>
<reference evidence="2 3" key="1">
    <citation type="journal article" date="2019" name="Int. J. Syst. Evol. Microbiol.">
        <title>The Global Catalogue of Microorganisms (GCM) 10K type strain sequencing project: providing services to taxonomists for standard genome sequencing and annotation.</title>
        <authorList>
            <consortium name="The Broad Institute Genomics Platform"/>
            <consortium name="The Broad Institute Genome Sequencing Center for Infectious Disease"/>
            <person name="Wu L."/>
            <person name="Ma J."/>
        </authorList>
    </citation>
    <scope>NUCLEOTIDE SEQUENCE [LARGE SCALE GENOMIC DNA]</scope>
    <source>
        <strain evidence="2 3">JCM 15395</strain>
    </source>
</reference>
<keyword evidence="1" id="KW-1133">Transmembrane helix</keyword>
<accession>A0ABN1FGK4</accession>
<gene>
    <name evidence="2" type="ORF">GCM10009001_02880</name>
</gene>
<dbReference type="EMBL" id="BAAADS010000001">
    <property type="protein sequence ID" value="GAA0590344.1"/>
    <property type="molecule type" value="Genomic_DNA"/>
</dbReference>
<keyword evidence="3" id="KW-1185">Reference proteome</keyword>
<comment type="caution">
    <text evidence="2">The sequence shown here is derived from an EMBL/GenBank/DDBJ whole genome shotgun (WGS) entry which is preliminary data.</text>
</comment>
<evidence type="ECO:0008006" key="4">
    <source>
        <dbReference type="Google" id="ProtNLM"/>
    </source>
</evidence>
<protein>
    <recommendedName>
        <fullName evidence="4">YesK-like protein</fullName>
    </recommendedName>
</protein>
<keyword evidence="1" id="KW-0472">Membrane</keyword>
<sequence length="91" mass="9447">MFGTALLIGLVALIVLMVLNIIISKASSYSKYTIYIPAIIVFAIGMILIFISVTQNIVVSGLGLGGWGIAFLFAAAVTAVSTSIVDSGQHS</sequence>
<keyword evidence="1" id="KW-0812">Transmembrane</keyword>